<dbReference type="AlphaFoldDB" id="A0A6L7GA88"/>
<gene>
    <name evidence="6" type="ORF">GR170_24275</name>
</gene>
<dbReference type="Pfam" id="PF09084">
    <property type="entry name" value="NMT1"/>
    <property type="match status" value="1"/>
</dbReference>
<protein>
    <recommendedName>
        <fullName evidence="5">SsuA/THI5-like domain-containing protein</fullName>
    </recommendedName>
</protein>
<dbReference type="PANTHER" id="PTHR30024:SF47">
    <property type="entry name" value="TAURINE-BINDING PERIPLASMIC PROTEIN"/>
    <property type="match status" value="1"/>
</dbReference>
<dbReference type="Gene3D" id="3.40.190.10">
    <property type="entry name" value="Periplasmic binding protein-like II"/>
    <property type="match status" value="2"/>
</dbReference>
<dbReference type="InterPro" id="IPR015168">
    <property type="entry name" value="SsuA/THI5"/>
</dbReference>
<evidence type="ECO:0000313" key="6">
    <source>
        <dbReference type="EMBL" id="MXN20955.1"/>
    </source>
</evidence>
<evidence type="ECO:0000256" key="2">
    <source>
        <dbReference type="ARBA" id="ARBA00010742"/>
    </source>
</evidence>
<organism evidence="6 7">
    <name type="scientific">Pseudooceanicola albus</name>
    <dbReference type="NCBI Taxonomy" id="2692189"/>
    <lineage>
        <taxon>Bacteria</taxon>
        <taxon>Pseudomonadati</taxon>
        <taxon>Pseudomonadota</taxon>
        <taxon>Alphaproteobacteria</taxon>
        <taxon>Rhodobacterales</taxon>
        <taxon>Paracoccaceae</taxon>
        <taxon>Pseudooceanicola</taxon>
    </lineage>
</organism>
<dbReference type="RefSeq" id="WP_160897073.1">
    <property type="nucleotide sequence ID" value="NZ_WUMU01000039.1"/>
</dbReference>
<comment type="caution">
    <text evidence="6">The sequence shown here is derived from an EMBL/GenBank/DDBJ whole genome shotgun (WGS) entry which is preliminary data.</text>
</comment>
<dbReference type="Proteomes" id="UP000477911">
    <property type="component" value="Unassembled WGS sequence"/>
</dbReference>
<accession>A0A6L7GA88</accession>
<keyword evidence="3 4" id="KW-0732">Signal</keyword>
<proteinExistence type="inferred from homology"/>
<dbReference type="EMBL" id="WUMU01000039">
    <property type="protein sequence ID" value="MXN20955.1"/>
    <property type="molecule type" value="Genomic_DNA"/>
</dbReference>
<name>A0A6L7GA88_9RHOB</name>
<comment type="similarity">
    <text evidence="2">Belongs to the bacterial solute-binding protein SsuA/TauA family.</text>
</comment>
<feature type="chain" id="PRO_5026716967" description="SsuA/THI5-like domain-containing protein" evidence="4">
    <location>
        <begin position="25"/>
        <end position="314"/>
    </location>
</feature>
<evidence type="ECO:0000313" key="7">
    <source>
        <dbReference type="Proteomes" id="UP000477911"/>
    </source>
</evidence>
<keyword evidence="7" id="KW-1185">Reference proteome</keyword>
<feature type="signal peptide" evidence="4">
    <location>
        <begin position="1"/>
        <end position="24"/>
    </location>
</feature>
<evidence type="ECO:0000259" key="5">
    <source>
        <dbReference type="Pfam" id="PF09084"/>
    </source>
</evidence>
<reference evidence="6 7" key="1">
    <citation type="submission" date="2019-12" db="EMBL/GenBank/DDBJ databases">
        <authorList>
            <person name="Li M."/>
        </authorList>
    </citation>
    <scope>NUCLEOTIDE SEQUENCE [LARGE SCALE GENOMIC DNA]</scope>
    <source>
        <strain evidence="6 7">GBMRC 2024</strain>
    </source>
</reference>
<dbReference type="SUPFAM" id="SSF53850">
    <property type="entry name" value="Periplasmic binding protein-like II"/>
    <property type="match status" value="1"/>
</dbReference>
<dbReference type="GO" id="GO:0042597">
    <property type="term" value="C:periplasmic space"/>
    <property type="evidence" value="ECO:0007669"/>
    <property type="project" value="UniProtKB-SubCell"/>
</dbReference>
<comment type="subcellular location">
    <subcellularLocation>
        <location evidence="1">Periplasm</location>
    </subcellularLocation>
</comment>
<dbReference type="PANTHER" id="PTHR30024">
    <property type="entry name" value="ALIPHATIC SULFONATES-BINDING PROTEIN-RELATED"/>
    <property type="match status" value="1"/>
</dbReference>
<sequence length="314" mass="32837">MRSPLALATLPLLAATLLAQPLHAETRVKMLYTASAPNALAFVAQDQGFFQAHGLAVDLQLAQNISVIVPGVFSGSAQVGLTTATVAFQAIDNGLDLRAFATTNAFPDPSAAGLLVQPGSTIASAGDLAGQRIGVPGIGGLLDVVMRKWVLENGGDPAEIDIVEYSLPQTGDMLRAHQVDGVVTVDPFMSRALQDGAGREAGNIMSVIPDGTAGTLFVATADWAGHHPEAVAAMQEALEDALAFIRDHDAETRDSLARHTTLPPAVVAGMTLPAFSTHLDPERSLGFWNELAQEQRLISGPVDLAKVVIPYPAD</sequence>
<evidence type="ECO:0000256" key="4">
    <source>
        <dbReference type="SAM" id="SignalP"/>
    </source>
</evidence>
<evidence type="ECO:0000256" key="3">
    <source>
        <dbReference type="ARBA" id="ARBA00022729"/>
    </source>
</evidence>
<evidence type="ECO:0000256" key="1">
    <source>
        <dbReference type="ARBA" id="ARBA00004418"/>
    </source>
</evidence>
<feature type="domain" description="SsuA/THI5-like" evidence="5">
    <location>
        <begin position="41"/>
        <end position="250"/>
    </location>
</feature>